<dbReference type="PROSITE" id="PS50835">
    <property type="entry name" value="IG_LIKE"/>
    <property type="match status" value="1"/>
</dbReference>
<dbReference type="InterPro" id="IPR003599">
    <property type="entry name" value="Ig_sub"/>
</dbReference>
<keyword evidence="4" id="KW-0393">Immunoglobulin domain</keyword>
<keyword evidence="1" id="KW-0732">Signal</keyword>
<keyword evidence="5" id="KW-0391">Immunity</keyword>
<dbReference type="InterPro" id="IPR013106">
    <property type="entry name" value="Ig_V-set"/>
</dbReference>
<dbReference type="Pfam" id="PF07686">
    <property type="entry name" value="V-set"/>
    <property type="match status" value="1"/>
</dbReference>
<evidence type="ECO:0000256" key="2">
    <source>
        <dbReference type="ARBA" id="ARBA00023130"/>
    </source>
</evidence>
<evidence type="ECO:0000256" key="1">
    <source>
        <dbReference type="ARBA" id="ARBA00022729"/>
    </source>
</evidence>
<reference evidence="8" key="1">
    <citation type="submission" date="2019-06" db="EMBL/GenBank/DDBJ databases">
        <authorList>
            <consortium name="Wellcome Sanger Institute Data Sharing"/>
        </authorList>
    </citation>
    <scope>NUCLEOTIDE SEQUENCE [LARGE SCALE GENOMIC DNA]</scope>
</reference>
<evidence type="ECO:0000256" key="4">
    <source>
        <dbReference type="ARBA" id="ARBA00023319"/>
    </source>
</evidence>
<keyword evidence="3" id="KW-0675">Receptor</keyword>
<dbReference type="InterPro" id="IPR051287">
    <property type="entry name" value="TCR_variable_region"/>
</dbReference>
<evidence type="ECO:0000256" key="6">
    <source>
        <dbReference type="SAM" id="MobiDB-lite"/>
    </source>
</evidence>
<dbReference type="Gene3D" id="2.60.40.10">
    <property type="entry name" value="Immunoglobulins"/>
    <property type="match status" value="1"/>
</dbReference>
<reference evidence="8" key="2">
    <citation type="submission" date="2025-08" db="UniProtKB">
        <authorList>
            <consortium name="Ensembl"/>
        </authorList>
    </citation>
    <scope>IDENTIFICATION</scope>
</reference>
<dbReference type="Proteomes" id="UP000472263">
    <property type="component" value="Chromosome 17"/>
</dbReference>
<evidence type="ECO:0000256" key="5">
    <source>
        <dbReference type="ARBA" id="ARBA00043266"/>
    </source>
</evidence>
<reference evidence="8" key="3">
    <citation type="submission" date="2025-09" db="UniProtKB">
        <authorList>
            <consortium name="Ensembl"/>
        </authorList>
    </citation>
    <scope>IDENTIFICATION</scope>
</reference>
<dbReference type="GO" id="GO:0002250">
    <property type="term" value="P:adaptive immune response"/>
    <property type="evidence" value="ECO:0007669"/>
    <property type="project" value="UniProtKB-KW"/>
</dbReference>
<dbReference type="GeneTree" id="ENSGT00940000175566"/>
<keyword evidence="5" id="KW-1279">T cell receptor</keyword>
<proteinExistence type="predicted"/>
<name>A0A667WDB5_9TELE</name>
<dbReference type="AlphaFoldDB" id="A0A667WDB5"/>
<dbReference type="Ensembl" id="ENSMMDT00005002858.1">
    <property type="protein sequence ID" value="ENSMMDP00005002805.1"/>
    <property type="gene ID" value="ENSMMDG00005001561.1"/>
</dbReference>
<dbReference type="PANTHER" id="PTHR19367:SF18">
    <property type="entry name" value="T CELL RECEPTOR ALPHA VARIABLE 16"/>
    <property type="match status" value="1"/>
</dbReference>
<dbReference type="GO" id="GO:0042101">
    <property type="term" value="C:T cell receptor complex"/>
    <property type="evidence" value="ECO:0007669"/>
    <property type="project" value="UniProtKB-KW"/>
</dbReference>
<feature type="domain" description="Ig-like" evidence="7">
    <location>
        <begin position="14"/>
        <end position="129"/>
    </location>
</feature>
<organism evidence="8 9">
    <name type="scientific">Myripristis murdjan</name>
    <name type="common">pinecone soldierfish</name>
    <dbReference type="NCBI Taxonomy" id="586833"/>
    <lineage>
        <taxon>Eukaryota</taxon>
        <taxon>Metazoa</taxon>
        <taxon>Chordata</taxon>
        <taxon>Craniata</taxon>
        <taxon>Vertebrata</taxon>
        <taxon>Euteleostomi</taxon>
        <taxon>Actinopterygii</taxon>
        <taxon>Neopterygii</taxon>
        <taxon>Teleostei</taxon>
        <taxon>Neoteleostei</taxon>
        <taxon>Acanthomorphata</taxon>
        <taxon>Holocentriformes</taxon>
        <taxon>Holocentridae</taxon>
        <taxon>Myripristis</taxon>
    </lineage>
</organism>
<sequence length="196" mass="22245">MNDFETKLSMYVFPSTGDTFADDITAIRAEVYSSQGRSVTLSCNYSIKAQSLQWYRQYPGSAPQFLLLITDTTTPDVVEAKPPIPRLSVQLNQKRNRVDLEISSAEVTDSALYYCAVRPTVTGNTQSLYKNLWRMTGSYRKTRELAALHFTLCSSFIQHVVILLSVTAHSDRKHQSSIQKPLVQKSRMQRQTNTLQ</sequence>
<keyword evidence="2" id="KW-1064">Adaptive immunity</keyword>
<dbReference type="SMART" id="SM00409">
    <property type="entry name" value="IG"/>
    <property type="match status" value="1"/>
</dbReference>
<dbReference type="InterPro" id="IPR036179">
    <property type="entry name" value="Ig-like_dom_sf"/>
</dbReference>
<dbReference type="PANTHER" id="PTHR19367">
    <property type="entry name" value="T-CELL RECEPTOR ALPHA CHAIN V REGION"/>
    <property type="match status" value="1"/>
</dbReference>
<protein>
    <recommendedName>
        <fullName evidence="7">Ig-like domain-containing protein</fullName>
    </recommendedName>
</protein>
<keyword evidence="9" id="KW-1185">Reference proteome</keyword>
<dbReference type="InterPro" id="IPR013783">
    <property type="entry name" value="Ig-like_fold"/>
</dbReference>
<evidence type="ECO:0000313" key="9">
    <source>
        <dbReference type="Proteomes" id="UP000472263"/>
    </source>
</evidence>
<evidence type="ECO:0000256" key="3">
    <source>
        <dbReference type="ARBA" id="ARBA00023170"/>
    </source>
</evidence>
<dbReference type="InterPro" id="IPR007110">
    <property type="entry name" value="Ig-like_dom"/>
</dbReference>
<accession>A0A667WDB5</accession>
<evidence type="ECO:0000313" key="8">
    <source>
        <dbReference type="Ensembl" id="ENSMMDP00005002805.1"/>
    </source>
</evidence>
<dbReference type="SMART" id="SM00406">
    <property type="entry name" value="IGv"/>
    <property type="match status" value="1"/>
</dbReference>
<evidence type="ECO:0000259" key="7">
    <source>
        <dbReference type="PROSITE" id="PS50835"/>
    </source>
</evidence>
<feature type="region of interest" description="Disordered" evidence="6">
    <location>
        <begin position="175"/>
        <end position="196"/>
    </location>
</feature>
<dbReference type="InParanoid" id="A0A667WDB5"/>
<dbReference type="SUPFAM" id="SSF48726">
    <property type="entry name" value="Immunoglobulin"/>
    <property type="match status" value="1"/>
</dbReference>